<comment type="caution">
    <text evidence="3">The sequence shown here is derived from an EMBL/GenBank/DDBJ whole genome shotgun (WGS) entry which is preliminary data.</text>
</comment>
<feature type="transmembrane region" description="Helical" evidence="2">
    <location>
        <begin position="41"/>
        <end position="62"/>
    </location>
</feature>
<protein>
    <submittedName>
        <fullName evidence="3">DUF58 domain-containing protein</fullName>
    </submittedName>
</protein>
<feature type="transmembrane region" description="Helical" evidence="2">
    <location>
        <begin position="68"/>
        <end position="88"/>
    </location>
</feature>
<dbReference type="EMBL" id="JAWIIV010000003">
    <property type="protein sequence ID" value="MEC4718678.1"/>
    <property type="molecule type" value="Genomic_DNA"/>
</dbReference>
<accession>A0ABU6J579</accession>
<sequence>MNKRLSPYSRLEHAVRGQLSKLLLRSRAAEKGEVFLHQRRVFIVPTHPGLLFCAMLVTLFIGSINYNLSLGFGFTFLLGGCALIDMHLTFRNLAHLHLLAGRAAPVFAGEEAQFELSLINRRKNDRYAIWLDFVADDRPDLAQAVDIGAHSTRSVILSTPALERGWMQAPRVRLQTRFPLGLLRAWSYWQPDARALVYPRPEDDAPELPASGSDKGDGQGSDGQDDFAGIRGYQAGDSLKRLAWRQIARLDLEQGGNLVTKHFEGGAATEIMIDFHALPLSMGTELKLSRMTRWVMEAEARGVAYGFRLGEHRFPVALGPAHREACLTALALHQKAA</sequence>
<keyword evidence="4" id="KW-1185">Reference proteome</keyword>
<gene>
    <name evidence="3" type="ORF">RY831_05935</name>
</gene>
<keyword evidence="2" id="KW-0812">Transmembrane</keyword>
<feature type="region of interest" description="Disordered" evidence="1">
    <location>
        <begin position="199"/>
        <end position="227"/>
    </location>
</feature>
<evidence type="ECO:0000313" key="4">
    <source>
        <dbReference type="Proteomes" id="UP001352263"/>
    </source>
</evidence>
<reference evidence="3 4" key="1">
    <citation type="submission" date="2023-10" db="EMBL/GenBank/DDBJ databases">
        <title>Noviherbaspirillum sp. CPCC 100848 genome assembly.</title>
        <authorList>
            <person name="Li X.Y."/>
            <person name="Fang X.M."/>
        </authorList>
    </citation>
    <scope>NUCLEOTIDE SEQUENCE [LARGE SCALE GENOMIC DNA]</scope>
    <source>
        <strain evidence="3 4">CPCC 100848</strain>
    </source>
</reference>
<dbReference type="PANTHER" id="PTHR34351">
    <property type="entry name" value="SLR1927 PROTEIN-RELATED"/>
    <property type="match status" value="1"/>
</dbReference>
<dbReference type="PANTHER" id="PTHR34351:SF1">
    <property type="entry name" value="SLR1927 PROTEIN"/>
    <property type="match status" value="1"/>
</dbReference>
<dbReference type="Proteomes" id="UP001352263">
    <property type="component" value="Unassembled WGS sequence"/>
</dbReference>
<organism evidence="3 4">
    <name type="scientific">Noviherbaspirillum album</name>
    <dbReference type="NCBI Taxonomy" id="3080276"/>
    <lineage>
        <taxon>Bacteria</taxon>
        <taxon>Pseudomonadati</taxon>
        <taxon>Pseudomonadota</taxon>
        <taxon>Betaproteobacteria</taxon>
        <taxon>Burkholderiales</taxon>
        <taxon>Oxalobacteraceae</taxon>
        <taxon>Noviherbaspirillum</taxon>
    </lineage>
</organism>
<keyword evidence="2" id="KW-1133">Transmembrane helix</keyword>
<keyword evidence="2" id="KW-0472">Membrane</keyword>
<dbReference type="RefSeq" id="WP_326505402.1">
    <property type="nucleotide sequence ID" value="NZ_JAWIIV010000003.1"/>
</dbReference>
<evidence type="ECO:0000313" key="3">
    <source>
        <dbReference type="EMBL" id="MEC4718678.1"/>
    </source>
</evidence>
<name>A0ABU6J579_9BURK</name>
<evidence type="ECO:0000256" key="1">
    <source>
        <dbReference type="SAM" id="MobiDB-lite"/>
    </source>
</evidence>
<proteinExistence type="predicted"/>
<evidence type="ECO:0000256" key="2">
    <source>
        <dbReference type="SAM" id="Phobius"/>
    </source>
</evidence>